<dbReference type="AlphaFoldDB" id="A0A8K2A6Q6"/>
<keyword evidence="2" id="KW-1185">Reference proteome</keyword>
<organism evidence="1 2">
    <name type="scientific">Petrachloros mirabilis ULC683</name>
    <dbReference type="NCBI Taxonomy" id="2781853"/>
    <lineage>
        <taxon>Bacteria</taxon>
        <taxon>Bacillati</taxon>
        <taxon>Cyanobacteriota</taxon>
        <taxon>Cyanophyceae</taxon>
        <taxon>Synechococcales</taxon>
        <taxon>Petrachlorosaceae</taxon>
        <taxon>Petrachloros</taxon>
        <taxon>Petrachloros mirabilis</taxon>
    </lineage>
</organism>
<dbReference type="EMBL" id="WVIC01000004">
    <property type="protein sequence ID" value="NCJ05499.1"/>
    <property type="molecule type" value="Genomic_DNA"/>
</dbReference>
<name>A0A8K2A6Q6_9CYAN</name>
<evidence type="ECO:0000313" key="2">
    <source>
        <dbReference type="Proteomes" id="UP000607397"/>
    </source>
</evidence>
<accession>A0A8K2A6Q6</accession>
<comment type="caution">
    <text evidence="1">The sequence shown here is derived from an EMBL/GenBank/DDBJ whole genome shotgun (WGS) entry which is preliminary data.</text>
</comment>
<dbReference type="Proteomes" id="UP000607397">
    <property type="component" value="Unassembled WGS sequence"/>
</dbReference>
<protein>
    <recommendedName>
        <fullName evidence="3">3-oxoacyl-ACP synthase</fullName>
    </recommendedName>
</protein>
<reference evidence="1" key="1">
    <citation type="submission" date="2019-12" db="EMBL/GenBank/DDBJ databases">
        <title>High-Quality draft genome sequences of three cyanobacteria isolated from the limestone walls of the Old Cathedral of Coimbra.</title>
        <authorList>
            <person name="Tiago I."/>
            <person name="Soares F."/>
            <person name="Portugal A."/>
        </authorList>
    </citation>
    <scope>NUCLEOTIDE SEQUENCE [LARGE SCALE GENOMIC DNA]</scope>
    <source>
        <strain evidence="1">C</strain>
    </source>
</reference>
<proteinExistence type="predicted"/>
<evidence type="ECO:0000313" key="1">
    <source>
        <dbReference type="EMBL" id="NCJ05499.1"/>
    </source>
</evidence>
<evidence type="ECO:0008006" key="3">
    <source>
        <dbReference type="Google" id="ProtNLM"/>
    </source>
</evidence>
<gene>
    <name evidence="1" type="ORF">GS597_03005</name>
</gene>
<sequence length="87" mass="9857">MSDISKTDWSRIDAMTDEDIDTSDIPPLSENFFATAKLRLPISLEATVAVRVDSQTLEWFQHQGKEAEKHMASALRIYAEAHKYTDA</sequence>